<dbReference type="OrthoDB" id="9803231at2"/>
<sequence length="82" mass="9540">MAKVAGYVGGVASMKALSRRQKDRKLIRHPELRELIIERIKYGWTPEQIAGRLRYEGALVPLCQEAIYRFAYSKEGMKEDLW</sequence>
<accession>V9VZB1</accession>
<organism evidence="1 2">
    <name type="scientific">Leisingera methylohalidivorans DSM 14336</name>
    <dbReference type="NCBI Taxonomy" id="999552"/>
    <lineage>
        <taxon>Bacteria</taxon>
        <taxon>Pseudomonadati</taxon>
        <taxon>Pseudomonadota</taxon>
        <taxon>Alphaproteobacteria</taxon>
        <taxon>Rhodobacterales</taxon>
        <taxon>Roseobacteraceae</taxon>
        <taxon>Leisingera</taxon>
    </lineage>
</organism>
<dbReference type="KEGG" id="lmd:METH_17600"/>
<dbReference type="RefSeq" id="WP_024091681.1">
    <property type="nucleotide sequence ID" value="NC_023135.1"/>
</dbReference>
<proteinExistence type="predicted"/>
<dbReference type="PATRIC" id="fig|999552.6.peg.3493"/>
<keyword evidence="2" id="KW-1185">Reference proteome</keyword>
<protein>
    <submittedName>
        <fullName evidence="1">Uncharacterized protein</fullName>
    </submittedName>
</protein>
<reference evidence="1 2" key="1">
    <citation type="submission" date="2013-09" db="EMBL/GenBank/DDBJ databases">
        <authorList>
            <consortium name="DOE Joint Genome Institute"/>
            <person name="Klenk H.-P."/>
            <person name="Huntemann M."/>
            <person name="Han J."/>
            <person name="Chen A."/>
            <person name="Kyrpides N."/>
            <person name="Mavromatis K."/>
            <person name="Markowitz V."/>
            <person name="Palaniappan K."/>
            <person name="Ivanova N."/>
            <person name="Schaumberg A."/>
            <person name="Pati A."/>
            <person name="Liolios K."/>
            <person name="Nordberg H.P."/>
            <person name="Cantor M.N."/>
            <person name="Hua S.X."/>
            <person name="Woyke T."/>
        </authorList>
    </citation>
    <scope>NUCLEOTIDE SEQUENCE [LARGE SCALE GENOMIC DNA]</scope>
    <source>
        <strain evidence="1 2">DSM 14336</strain>
    </source>
</reference>
<dbReference type="EMBL" id="CP006773">
    <property type="protein sequence ID" value="AHD03253.1"/>
    <property type="molecule type" value="Genomic_DNA"/>
</dbReference>
<dbReference type="Proteomes" id="UP000018780">
    <property type="component" value="Chromosome"/>
</dbReference>
<name>V9VZB1_9RHOB</name>
<evidence type="ECO:0000313" key="1">
    <source>
        <dbReference type="EMBL" id="AHD03253.1"/>
    </source>
</evidence>
<evidence type="ECO:0000313" key="2">
    <source>
        <dbReference type="Proteomes" id="UP000018780"/>
    </source>
</evidence>
<gene>
    <name evidence="1" type="ORF">METH_17600</name>
</gene>
<dbReference type="AlphaFoldDB" id="V9VZB1"/>
<dbReference type="HOGENOM" id="CLU_2554105_0_0_5"/>